<sequence length="79" mass="9597">MVFKQSNYFQNSIDKIRHSSRNKIIKRKAMDFILQINVFVMLILPTLFYIIENYKMYDHDVTDLQNRKPEIPINETARF</sequence>
<evidence type="ECO:0000313" key="1">
    <source>
        <dbReference type="Proteomes" id="UP000887580"/>
    </source>
</evidence>
<dbReference type="WBParaSite" id="PS1159_v2.g5478.t1">
    <property type="protein sequence ID" value="PS1159_v2.g5478.t1"/>
    <property type="gene ID" value="PS1159_v2.g5478"/>
</dbReference>
<accession>A0AC35GI53</accession>
<organism evidence="1 2">
    <name type="scientific">Panagrolaimus sp. PS1159</name>
    <dbReference type="NCBI Taxonomy" id="55785"/>
    <lineage>
        <taxon>Eukaryota</taxon>
        <taxon>Metazoa</taxon>
        <taxon>Ecdysozoa</taxon>
        <taxon>Nematoda</taxon>
        <taxon>Chromadorea</taxon>
        <taxon>Rhabditida</taxon>
        <taxon>Tylenchina</taxon>
        <taxon>Panagrolaimomorpha</taxon>
        <taxon>Panagrolaimoidea</taxon>
        <taxon>Panagrolaimidae</taxon>
        <taxon>Panagrolaimus</taxon>
    </lineage>
</organism>
<proteinExistence type="predicted"/>
<dbReference type="Proteomes" id="UP000887580">
    <property type="component" value="Unplaced"/>
</dbReference>
<evidence type="ECO:0000313" key="2">
    <source>
        <dbReference type="WBParaSite" id="PS1159_v2.g5478.t1"/>
    </source>
</evidence>
<name>A0AC35GI53_9BILA</name>
<reference evidence="2" key="1">
    <citation type="submission" date="2022-11" db="UniProtKB">
        <authorList>
            <consortium name="WormBaseParasite"/>
        </authorList>
    </citation>
    <scope>IDENTIFICATION</scope>
</reference>
<protein>
    <submittedName>
        <fullName evidence="2">Uncharacterized protein</fullName>
    </submittedName>
</protein>